<dbReference type="InterPro" id="IPR036291">
    <property type="entry name" value="NAD(P)-bd_dom_sf"/>
</dbReference>
<dbReference type="STRING" id="1073089.A0A1L9RNZ5"/>
<protein>
    <recommendedName>
        <fullName evidence="4">3-beta hydroxysteroid dehydrogenase/isomerase domain-containing protein</fullName>
    </recommendedName>
</protein>
<accession>A0A1L9RNZ5</accession>
<dbReference type="SUPFAM" id="SSF51735">
    <property type="entry name" value="NAD(P)-binding Rossmann-fold domains"/>
    <property type="match status" value="1"/>
</dbReference>
<keyword evidence="6" id="KW-1185">Reference proteome</keyword>
<dbReference type="EMBL" id="KV878211">
    <property type="protein sequence ID" value="OJJ36656.1"/>
    <property type="molecule type" value="Genomic_DNA"/>
</dbReference>
<keyword evidence="3" id="KW-0732">Signal</keyword>
<dbReference type="Proteomes" id="UP000184383">
    <property type="component" value="Unassembled WGS sequence"/>
</dbReference>
<gene>
    <name evidence="5" type="ORF">ASPWEDRAFT_170169</name>
</gene>
<comment type="similarity">
    <text evidence="1">Belongs to the 3-beta-HSD family.</text>
</comment>
<dbReference type="VEuPathDB" id="FungiDB:ASPWEDRAFT_170169"/>
<dbReference type="OrthoDB" id="10058185at2759"/>
<evidence type="ECO:0000256" key="2">
    <source>
        <dbReference type="ARBA" id="ARBA00023002"/>
    </source>
</evidence>
<feature type="domain" description="3-beta hydroxysteroid dehydrogenase/isomerase" evidence="4">
    <location>
        <begin position="70"/>
        <end position="352"/>
    </location>
</feature>
<feature type="signal peptide" evidence="3">
    <location>
        <begin position="1"/>
        <end position="22"/>
    </location>
</feature>
<evidence type="ECO:0000313" key="5">
    <source>
        <dbReference type="EMBL" id="OJJ36656.1"/>
    </source>
</evidence>
<feature type="chain" id="PRO_5012340759" description="3-beta hydroxysteroid dehydrogenase/isomerase domain-containing protein" evidence="3">
    <location>
        <begin position="23"/>
        <end position="456"/>
    </location>
</feature>
<dbReference type="PANTHER" id="PTHR43245:SF51">
    <property type="entry name" value="SHORT CHAIN DEHYDROGENASE_REDUCTASE FAMILY 42E, MEMBER 2"/>
    <property type="match status" value="1"/>
</dbReference>
<dbReference type="GO" id="GO:0016616">
    <property type="term" value="F:oxidoreductase activity, acting on the CH-OH group of donors, NAD or NADP as acceptor"/>
    <property type="evidence" value="ECO:0007669"/>
    <property type="project" value="InterPro"/>
</dbReference>
<proteinExistence type="inferred from homology"/>
<reference evidence="6" key="1">
    <citation type="journal article" date="2017" name="Genome Biol.">
        <title>Comparative genomics reveals high biological diversity and specific adaptations in the industrially and medically important fungal genus Aspergillus.</title>
        <authorList>
            <person name="de Vries R.P."/>
            <person name="Riley R."/>
            <person name="Wiebenga A."/>
            <person name="Aguilar-Osorio G."/>
            <person name="Amillis S."/>
            <person name="Uchima C.A."/>
            <person name="Anderluh G."/>
            <person name="Asadollahi M."/>
            <person name="Askin M."/>
            <person name="Barry K."/>
            <person name="Battaglia E."/>
            <person name="Bayram O."/>
            <person name="Benocci T."/>
            <person name="Braus-Stromeyer S.A."/>
            <person name="Caldana C."/>
            <person name="Canovas D."/>
            <person name="Cerqueira G.C."/>
            <person name="Chen F."/>
            <person name="Chen W."/>
            <person name="Choi C."/>
            <person name="Clum A."/>
            <person name="Dos Santos R.A."/>
            <person name="Damasio A.R."/>
            <person name="Diallinas G."/>
            <person name="Emri T."/>
            <person name="Fekete E."/>
            <person name="Flipphi M."/>
            <person name="Freyberg S."/>
            <person name="Gallo A."/>
            <person name="Gournas C."/>
            <person name="Habgood R."/>
            <person name="Hainaut M."/>
            <person name="Harispe M.L."/>
            <person name="Henrissat B."/>
            <person name="Hilden K.S."/>
            <person name="Hope R."/>
            <person name="Hossain A."/>
            <person name="Karabika E."/>
            <person name="Karaffa L."/>
            <person name="Karanyi Z."/>
            <person name="Krasevec N."/>
            <person name="Kuo A."/>
            <person name="Kusch H."/>
            <person name="LaButti K."/>
            <person name="Lagendijk E.L."/>
            <person name="Lapidus A."/>
            <person name="Levasseur A."/>
            <person name="Lindquist E."/>
            <person name="Lipzen A."/>
            <person name="Logrieco A.F."/>
            <person name="MacCabe A."/>
            <person name="Maekelae M.R."/>
            <person name="Malavazi I."/>
            <person name="Melin P."/>
            <person name="Meyer V."/>
            <person name="Mielnichuk N."/>
            <person name="Miskei M."/>
            <person name="Molnar A.P."/>
            <person name="Mule G."/>
            <person name="Ngan C.Y."/>
            <person name="Orejas M."/>
            <person name="Orosz E."/>
            <person name="Ouedraogo J.P."/>
            <person name="Overkamp K.M."/>
            <person name="Park H.-S."/>
            <person name="Perrone G."/>
            <person name="Piumi F."/>
            <person name="Punt P.J."/>
            <person name="Ram A.F."/>
            <person name="Ramon A."/>
            <person name="Rauscher S."/>
            <person name="Record E."/>
            <person name="Riano-Pachon D.M."/>
            <person name="Robert V."/>
            <person name="Roehrig J."/>
            <person name="Ruller R."/>
            <person name="Salamov A."/>
            <person name="Salih N.S."/>
            <person name="Samson R.A."/>
            <person name="Sandor E."/>
            <person name="Sanguinetti M."/>
            <person name="Schuetze T."/>
            <person name="Sepcic K."/>
            <person name="Shelest E."/>
            <person name="Sherlock G."/>
            <person name="Sophianopoulou V."/>
            <person name="Squina F.M."/>
            <person name="Sun H."/>
            <person name="Susca A."/>
            <person name="Todd R.B."/>
            <person name="Tsang A."/>
            <person name="Unkles S.E."/>
            <person name="van de Wiele N."/>
            <person name="van Rossen-Uffink D."/>
            <person name="Oliveira J.V."/>
            <person name="Vesth T.C."/>
            <person name="Visser J."/>
            <person name="Yu J.-H."/>
            <person name="Zhou M."/>
            <person name="Andersen M.R."/>
            <person name="Archer D.B."/>
            <person name="Baker S.E."/>
            <person name="Benoit I."/>
            <person name="Brakhage A.A."/>
            <person name="Braus G.H."/>
            <person name="Fischer R."/>
            <person name="Frisvad J.C."/>
            <person name="Goldman G.H."/>
            <person name="Houbraken J."/>
            <person name="Oakley B."/>
            <person name="Pocsi I."/>
            <person name="Scazzocchio C."/>
            <person name="Seiboth B."/>
            <person name="vanKuyk P.A."/>
            <person name="Wortman J."/>
            <person name="Dyer P.S."/>
            <person name="Grigoriev I.V."/>
        </authorList>
    </citation>
    <scope>NUCLEOTIDE SEQUENCE [LARGE SCALE GENOMIC DNA]</scope>
    <source>
        <strain evidence="6">DTO 134E9</strain>
    </source>
</reference>
<evidence type="ECO:0000259" key="4">
    <source>
        <dbReference type="Pfam" id="PF01073"/>
    </source>
</evidence>
<dbReference type="AlphaFoldDB" id="A0A1L9RNZ5"/>
<organism evidence="5 6">
    <name type="scientific">Aspergillus wentii DTO 134E9</name>
    <dbReference type="NCBI Taxonomy" id="1073089"/>
    <lineage>
        <taxon>Eukaryota</taxon>
        <taxon>Fungi</taxon>
        <taxon>Dikarya</taxon>
        <taxon>Ascomycota</taxon>
        <taxon>Pezizomycotina</taxon>
        <taxon>Eurotiomycetes</taxon>
        <taxon>Eurotiomycetidae</taxon>
        <taxon>Eurotiales</taxon>
        <taxon>Aspergillaceae</taxon>
        <taxon>Aspergillus</taxon>
        <taxon>Aspergillus subgen. Cremei</taxon>
    </lineage>
</organism>
<sequence length="456" mass="50321">MLLLLALGFGLVALYLHHVNRGLTEAPEEARRLSPHRWTEDEIKAAYQKNIENPINITKSLPPKQQRRYIVVGGTGLVGNWIVSHLLARGEDPSAIRILDLQSPRQQILDQGVAYLKTNIVDETSVSNAFSQPWPHLVAHFPLTVFHNAAVIRPAERHKDFLPLCAAVNVTGTENVLNTAKKSGTTCFISTSSGSIGLRAPSFWIAPWTKTPQYMVQVVGDSTDLPKEHDQFFGNYAVSKAEAEKIVREADDAQSNFRTGCIRPANGIYGIGGDASASIVRIYLKSGGNPTWTSKILQSFVNAENVSIAHLLYEQRLLDLTNPIAPSHPDIGGQSFTVTDPNPAPSFGDIYFLLKTLSKSPVHFPVVPAIAMYLFSYLVEWYALLQHWYFSALLPRVSGDLAQLQPGLFAISDVHVFADDSRARKGPELGGLGYNPPIGTLDGMCREVEMWNRELN</sequence>
<keyword evidence="2" id="KW-0560">Oxidoreductase</keyword>
<dbReference type="InterPro" id="IPR050177">
    <property type="entry name" value="Lipid_A_modif_metabolic_enz"/>
</dbReference>
<dbReference type="GeneID" id="63746421"/>
<dbReference type="RefSeq" id="XP_040690332.1">
    <property type="nucleotide sequence ID" value="XM_040830573.1"/>
</dbReference>
<evidence type="ECO:0000313" key="6">
    <source>
        <dbReference type="Proteomes" id="UP000184383"/>
    </source>
</evidence>
<dbReference type="Pfam" id="PF01073">
    <property type="entry name" value="3Beta_HSD"/>
    <property type="match status" value="1"/>
</dbReference>
<dbReference type="Gene3D" id="3.40.50.720">
    <property type="entry name" value="NAD(P)-binding Rossmann-like Domain"/>
    <property type="match status" value="1"/>
</dbReference>
<dbReference type="PANTHER" id="PTHR43245">
    <property type="entry name" value="BIFUNCTIONAL POLYMYXIN RESISTANCE PROTEIN ARNA"/>
    <property type="match status" value="1"/>
</dbReference>
<name>A0A1L9RNZ5_ASPWE</name>
<dbReference type="InterPro" id="IPR002225">
    <property type="entry name" value="3Beta_OHSteriod_DH/Estase"/>
</dbReference>
<evidence type="ECO:0000256" key="1">
    <source>
        <dbReference type="ARBA" id="ARBA00009219"/>
    </source>
</evidence>
<evidence type="ECO:0000256" key="3">
    <source>
        <dbReference type="SAM" id="SignalP"/>
    </source>
</evidence>
<dbReference type="GO" id="GO:0006694">
    <property type="term" value="P:steroid biosynthetic process"/>
    <property type="evidence" value="ECO:0007669"/>
    <property type="project" value="InterPro"/>
</dbReference>